<dbReference type="AlphaFoldDB" id="A0A139IC79"/>
<organism evidence="1 2">
    <name type="scientific">Pseudocercospora musae</name>
    <dbReference type="NCBI Taxonomy" id="113226"/>
    <lineage>
        <taxon>Eukaryota</taxon>
        <taxon>Fungi</taxon>
        <taxon>Dikarya</taxon>
        <taxon>Ascomycota</taxon>
        <taxon>Pezizomycotina</taxon>
        <taxon>Dothideomycetes</taxon>
        <taxon>Dothideomycetidae</taxon>
        <taxon>Mycosphaerellales</taxon>
        <taxon>Mycosphaerellaceae</taxon>
        <taxon>Pseudocercospora</taxon>
    </lineage>
</organism>
<reference evidence="1 2" key="1">
    <citation type="submission" date="2015-07" db="EMBL/GenBank/DDBJ databases">
        <title>Comparative genomics of the Sigatoka disease complex on banana suggests a link between parallel evolutionary changes in Pseudocercospora fijiensis and Pseudocercospora eumusae and increased virulence on the banana host.</title>
        <authorList>
            <person name="Chang T.-C."/>
            <person name="Salvucci A."/>
            <person name="Crous P.W."/>
            <person name="Stergiopoulos I."/>
        </authorList>
    </citation>
    <scope>NUCLEOTIDE SEQUENCE [LARGE SCALE GENOMIC DNA]</scope>
    <source>
        <strain evidence="1 2">CBS 116634</strain>
    </source>
</reference>
<name>A0A139IC79_9PEZI</name>
<accession>A0A139IC79</accession>
<dbReference type="Proteomes" id="UP000073492">
    <property type="component" value="Unassembled WGS sequence"/>
</dbReference>
<proteinExistence type="predicted"/>
<protein>
    <submittedName>
        <fullName evidence="1">Uncharacterized protein</fullName>
    </submittedName>
</protein>
<dbReference type="EMBL" id="LFZO01000154">
    <property type="protein sequence ID" value="KXT12353.1"/>
    <property type="molecule type" value="Genomic_DNA"/>
</dbReference>
<comment type="caution">
    <text evidence="1">The sequence shown here is derived from an EMBL/GenBank/DDBJ whole genome shotgun (WGS) entry which is preliminary data.</text>
</comment>
<evidence type="ECO:0000313" key="1">
    <source>
        <dbReference type="EMBL" id="KXT12353.1"/>
    </source>
</evidence>
<gene>
    <name evidence="1" type="ORF">AC579_572</name>
</gene>
<evidence type="ECO:0000313" key="2">
    <source>
        <dbReference type="Proteomes" id="UP000073492"/>
    </source>
</evidence>
<keyword evidence="2" id="KW-1185">Reference proteome</keyword>
<sequence length="142" mass="14877">MQTVAGTVGLSPHDPRSRLEVADDVLRHHAGPENILASKSKEGRALPDRPNFVISVVELLCLLRAKRANPAAIGAYPPTHCDLISGVAARGGLTGGGRESVIIAGGDFGESGLSDCPPPDVLRVRSRIRYIVEGSMVDVSSS</sequence>